<dbReference type="SUPFAM" id="SSF53659">
    <property type="entry name" value="Isocitrate/Isopropylmalate dehydrogenase-like"/>
    <property type="match status" value="1"/>
</dbReference>
<dbReference type="AlphaFoldDB" id="A0A6I6LWL1"/>
<evidence type="ECO:0000313" key="5">
    <source>
        <dbReference type="EMBL" id="QGZ32726.1"/>
    </source>
</evidence>
<dbReference type="InterPro" id="IPR024084">
    <property type="entry name" value="IsoPropMal-DH-like_dom"/>
</dbReference>
<evidence type="ECO:0000313" key="6">
    <source>
        <dbReference type="Proteomes" id="UP000438983"/>
    </source>
</evidence>
<protein>
    <recommendedName>
        <fullName evidence="4">Isopropylmalate dehydrogenase-like domain-containing protein</fullName>
    </recommendedName>
</protein>
<keyword evidence="2" id="KW-0560">Oxidoreductase</keyword>
<dbReference type="GO" id="GO:0006102">
    <property type="term" value="P:isocitrate metabolic process"/>
    <property type="evidence" value="ECO:0007669"/>
    <property type="project" value="TreeGrafter"/>
</dbReference>
<feature type="transmembrane region" description="Helical" evidence="3">
    <location>
        <begin position="26"/>
        <end position="48"/>
    </location>
</feature>
<dbReference type="PANTHER" id="PTHR11835">
    <property type="entry name" value="DECARBOXYLATING DEHYDROGENASES-ISOCITRATE, ISOPROPYLMALATE, TARTRATE"/>
    <property type="match status" value="1"/>
</dbReference>
<keyword evidence="3" id="KW-1133">Transmembrane helix</keyword>
<organism evidence="5 6">
    <name type="scientific">Stutzerimonas stutzeri</name>
    <name type="common">Pseudomonas stutzeri</name>
    <dbReference type="NCBI Taxonomy" id="316"/>
    <lineage>
        <taxon>Bacteria</taxon>
        <taxon>Pseudomonadati</taxon>
        <taxon>Pseudomonadota</taxon>
        <taxon>Gammaproteobacteria</taxon>
        <taxon>Pseudomonadales</taxon>
        <taxon>Pseudomonadaceae</taxon>
        <taxon>Stutzerimonas</taxon>
    </lineage>
</organism>
<dbReference type="GO" id="GO:0004449">
    <property type="term" value="F:isocitrate dehydrogenase (NAD+) activity"/>
    <property type="evidence" value="ECO:0007669"/>
    <property type="project" value="TreeGrafter"/>
</dbReference>
<accession>A0A6I6LWL1</accession>
<keyword evidence="3" id="KW-0812">Transmembrane</keyword>
<dbReference type="Gene3D" id="3.40.718.10">
    <property type="entry name" value="Isopropylmalate Dehydrogenase"/>
    <property type="match status" value="1"/>
</dbReference>
<feature type="domain" description="Isopropylmalate dehydrogenase-like" evidence="4">
    <location>
        <begin position="28"/>
        <end position="86"/>
    </location>
</feature>
<sequence length="93" mass="10406">MALGRKWSRRLFGFWTRWEAHSTGTFMGIANPISLMLAAAMMLTHVGLEKDALRLRVAAAETLNIDNVRTWDLNGQASTLEFADAVCQRLLAQ</sequence>
<evidence type="ECO:0000256" key="3">
    <source>
        <dbReference type="SAM" id="Phobius"/>
    </source>
</evidence>
<keyword evidence="3" id="KW-0472">Membrane</keyword>
<gene>
    <name evidence="5" type="ORF">GQA94_17130</name>
</gene>
<dbReference type="OrthoDB" id="9767905at2"/>
<evidence type="ECO:0000256" key="1">
    <source>
        <dbReference type="ARBA" id="ARBA00007769"/>
    </source>
</evidence>
<reference evidence="5 6" key="1">
    <citation type="submission" date="2019-12" db="EMBL/GenBank/DDBJ databases">
        <title>Complete genome sequence of Pseudomonas stutzeri.</title>
        <authorList>
            <person name="Lim S.R."/>
            <person name="Kim J.H."/>
        </authorList>
    </citation>
    <scope>NUCLEOTIDE SEQUENCE [LARGE SCALE GENOMIC DNA]</scope>
    <source>
        <strain evidence="5 6">PM101005</strain>
    </source>
</reference>
<evidence type="ECO:0000256" key="2">
    <source>
        <dbReference type="ARBA" id="ARBA00023002"/>
    </source>
</evidence>
<dbReference type="GO" id="GO:0006099">
    <property type="term" value="P:tricarboxylic acid cycle"/>
    <property type="evidence" value="ECO:0007669"/>
    <property type="project" value="TreeGrafter"/>
</dbReference>
<dbReference type="EMBL" id="CP046902">
    <property type="protein sequence ID" value="QGZ32726.1"/>
    <property type="molecule type" value="Genomic_DNA"/>
</dbReference>
<dbReference type="PANTHER" id="PTHR11835:SF34">
    <property type="entry name" value="ISOCITRATE DEHYDROGENASE [NAD] SUBUNIT ALPHA, MITOCHONDRIAL"/>
    <property type="match status" value="1"/>
</dbReference>
<proteinExistence type="inferred from homology"/>
<comment type="similarity">
    <text evidence="1">Belongs to the isocitrate and isopropylmalate dehydrogenases family.</text>
</comment>
<dbReference type="Pfam" id="PF00180">
    <property type="entry name" value="Iso_dh"/>
    <property type="match status" value="1"/>
</dbReference>
<name>A0A6I6LWL1_STUST</name>
<dbReference type="Proteomes" id="UP000438983">
    <property type="component" value="Chromosome"/>
</dbReference>
<evidence type="ECO:0000259" key="4">
    <source>
        <dbReference type="Pfam" id="PF00180"/>
    </source>
</evidence>